<evidence type="ECO:0000256" key="5">
    <source>
        <dbReference type="ARBA" id="ARBA00023141"/>
    </source>
</evidence>
<dbReference type="NCBIfam" id="TIGR01356">
    <property type="entry name" value="aroA"/>
    <property type="match status" value="1"/>
</dbReference>
<comment type="similarity">
    <text evidence="2 7">Belongs to the EPSP synthase family.</text>
</comment>
<keyword evidence="10" id="KW-1185">Reference proteome</keyword>
<feature type="binding site" evidence="7">
    <location>
        <position position="25"/>
    </location>
    <ligand>
        <name>phosphoenolpyruvate</name>
        <dbReference type="ChEBI" id="CHEBI:58702"/>
    </ligand>
</feature>
<keyword evidence="3 7" id="KW-0028">Amino-acid biosynthesis</keyword>
<keyword evidence="5 7" id="KW-0057">Aromatic amino acid biosynthesis</keyword>
<feature type="binding site" evidence="7">
    <location>
        <position position="155"/>
    </location>
    <ligand>
        <name>3-phosphoshikimate</name>
        <dbReference type="ChEBI" id="CHEBI:145989"/>
    </ligand>
</feature>
<feature type="binding site" evidence="7">
    <location>
        <position position="330"/>
    </location>
    <ligand>
        <name>phosphoenolpyruvate</name>
        <dbReference type="ChEBI" id="CHEBI:58702"/>
    </ligand>
</feature>
<dbReference type="STRING" id="407022.SAMN05661044_00005"/>
<keyword evidence="4 7" id="KW-0808">Transferase</keyword>
<feature type="binding site" evidence="7">
    <location>
        <position position="26"/>
    </location>
    <ligand>
        <name>3-phosphoshikimate</name>
        <dbReference type="ChEBI" id="CHEBI:145989"/>
    </ligand>
</feature>
<dbReference type="GO" id="GO:0008652">
    <property type="term" value="P:amino acid biosynthetic process"/>
    <property type="evidence" value="ECO:0007669"/>
    <property type="project" value="UniProtKB-KW"/>
</dbReference>
<comment type="subunit">
    <text evidence="7">Monomer.</text>
</comment>
<evidence type="ECO:0000256" key="3">
    <source>
        <dbReference type="ARBA" id="ARBA00022605"/>
    </source>
</evidence>
<dbReference type="GO" id="GO:0005737">
    <property type="term" value="C:cytoplasm"/>
    <property type="evidence" value="ECO:0007669"/>
    <property type="project" value="UniProtKB-SubCell"/>
</dbReference>
<gene>
    <name evidence="7" type="primary">aroA</name>
    <name evidence="9" type="ORF">SAMN05661044_00005</name>
</gene>
<dbReference type="GO" id="GO:0003866">
    <property type="term" value="F:3-phosphoshikimate 1-carboxyvinyltransferase activity"/>
    <property type="evidence" value="ECO:0007669"/>
    <property type="project" value="UniProtKB-UniRule"/>
</dbReference>
<feature type="binding site" evidence="7">
    <location>
        <position position="78"/>
    </location>
    <ligand>
        <name>phosphoenolpyruvate</name>
        <dbReference type="ChEBI" id="CHEBI:58702"/>
    </ligand>
</feature>
<dbReference type="CDD" id="cd01556">
    <property type="entry name" value="EPSP_synthase"/>
    <property type="match status" value="1"/>
</dbReference>
<comment type="caution">
    <text evidence="7">Lacks conserved residue(s) required for the propagation of feature annotation.</text>
</comment>
<name>A0A1H7G6Y4_OLID1</name>
<dbReference type="EC" id="2.5.1.19" evidence="7"/>
<dbReference type="Pfam" id="PF00275">
    <property type="entry name" value="EPSP_synthase"/>
    <property type="match status" value="1"/>
</dbReference>
<dbReference type="OrthoDB" id="9809920at2"/>
<keyword evidence="7" id="KW-0963">Cytoplasm</keyword>
<dbReference type="InterPro" id="IPR036968">
    <property type="entry name" value="Enolpyruvate_Tfrase_sf"/>
</dbReference>
<feature type="binding site" evidence="7">
    <location>
        <position position="25"/>
    </location>
    <ligand>
        <name>3-phosphoshikimate</name>
        <dbReference type="ChEBI" id="CHEBI:145989"/>
    </ligand>
</feature>
<comment type="function">
    <text evidence="7">Catalyzes the transfer of the enolpyruvyl moiety of phosphoenolpyruvate (PEP) to the 5-hydroxyl of shikimate-3-phosphate (S3P) to produce enolpyruvyl shikimate-3-phosphate and inorganic phosphate.</text>
</comment>
<dbReference type="Proteomes" id="UP000199421">
    <property type="component" value="Unassembled WGS sequence"/>
</dbReference>
<feature type="active site" description="Proton acceptor" evidence="7">
    <location>
        <position position="299"/>
    </location>
</feature>
<dbReference type="SUPFAM" id="SSF55205">
    <property type="entry name" value="EPT/RTPC-like"/>
    <property type="match status" value="1"/>
</dbReference>
<dbReference type="GO" id="GO:0009423">
    <property type="term" value="P:chorismate biosynthetic process"/>
    <property type="evidence" value="ECO:0007669"/>
    <property type="project" value="UniProtKB-UniRule"/>
</dbReference>
<evidence type="ECO:0000259" key="8">
    <source>
        <dbReference type="Pfam" id="PF00275"/>
    </source>
</evidence>
<feature type="binding site" evidence="7">
    <location>
        <position position="181"/>
    </location>
    <ligand>
        <name>3-phosphoshikimate</name>
        <dbReference type="ChEBI" id="CHEBI:145989"/>
    </ligand>
</feature>
<dbReference type="Gene3D" id="3.65.10.10">
    <property type="entry name" value="Enolpyruvate transferase domain"/>
    <property type="match status" value="2"/>
</dbReference>
<proteinExistence type="inferred from homology"/>
<evidence type="ECO:0000256" key="6">
    <source>
        <dbReference type="ARBA" id="ARBA00044633"/>
    </source>
</evidence>
<evidence type="ECO:0000256" key="7">
    <source>
        <dbReference type="HAMAP-Rule" id="MF_00210"/>
    </source>
</evidence>
<protein>
    <recommendedName>
        <fullName evidence="7">3-phosphoshikimate 1-carboxyvinyltransferase</fullName>
        <ecNumber evidence="7">2.5.1.19</ecNumber>
    </recommendedName>
    <alternativeName>
        <fullName evidence="7">5-enolpyruvylshikimate-3-phosphate synthase</fullName>
        <shortName evidence="7">EPSP synthase</shortName>
        <shortName evidence="7">EPSPS</shortName>
    </alternativeName>
</protein>
<reference evidence="10" key="1">
    <citation type="submission" date="2016-10" db="EMBL/GenBank/DDBJ databases">
        <authorList>
            <person name="Varghese N."/>
            <person name="Submissions S."/>
        </authorList>
    </citation>
    <scope>NUCLEOTIDE SEQUENCE [LARGE SCALE GENOMIC DNA]</scope>
    <source>
        <strain evidence="10">DSM 18733</strain>
    </source>
</reference>
<dbReference type="HAMAP" id="MF_00210">
    <property type="entry name" value="EPSP_synth"/>
    <property type="match status" value="1"/>
</dbReference>
<dbReference type="InterPro" id="IPR013792">
    <property type="entry name" value="RNA3'P_cycl/enolpyr_Trfase_a/b"/>
</dbReference>
<feature type="binding site" evidence="7">
    <location>
        <position position="106"/>
    </location>
    <ligand>
        <name>phosphoenolpyruvate</name>
        <dbReference type="ChEBI" id="CHEBI:58702"/>
    </ligand>
</feature>
<evidence type="ECO:0000313" key="9">
    <source>
        <dbReference type="EMBL" id="SEK34086.1"/>
    </source>
</evidence>
<dbReference type="EMBL" id="FOAF01000001">
    <property type="protein sequence ID" value="SEK34086.1"/>
    <property type="molecule type" value="Genomic_DNA"/>
</dbReference>
<comment type="catalytic activity">
    <reaction evidence="6">
        <text>3-phosphoshikimate + phosphoenolpyruvate = 5-O-(1-carboxyvinyl)-3-phosphoshikimate + phosphate</text>
        <dbReference type="Rhea" id="RHEA:21256"/>
        <dbReference type="ChEBI" id="CHEBI:43474"/>
        <dbReference type="ChEBI" id="CHEBI:57701"/>
        <dbReference type="ChEBI" id="CHEBI:58702"/>
        <dbReference type="ChEBI" id="CHEBI:145989"/>
        <dbReference type="EC" id="2.5.1.19"/>
    </reaction>
    <physiologicalReaction direction="left-to-right" evidence="6">
        <dbReference type="Rhea" id="RHEA:21257"/>
    </physiologicalReaction>
</comment>
<evidence type="ECO:0000313" key="10">
    <source>
        <dbReference type="Proteomes" id="UP000199421"/>
    </source>
</evidence>
<organism evidence="9 10">
    <name type="scientific">Olivibacter domesticus</name>
    <name type="common">Pseudosphingobacterium domesticum</name>
    <dbReference type="NCBI Taxonomy" id="407022"/>
    <lineage>
        <taxon>Bacteria</taxon>
        <taxon>Pseudomonadati</taxon>
        <taxon>Bacteroidota</taxon>
        <taxon>Sphingobacteriia</taxon>
        <taxon>Sphingobacteriales</taxon>
        <taxon>Sphingobacteriaceae</taxon>
        <taxon>Olivibacter</taxon>
    </lineage>
</organism>
<dbReference type="PANTHER" id="PTHR21090">
    <property type="entry name" value="AROM/DEHYDROQUINATE SYNTHASE"/>
    <property type="match status" value="1"/>
</dbReference>
<feature type="binding site" evidence="7">
    <location>
        <position position="299"/>
    </location>
    <ligand>
        <name>3-phosphoshikimate</name>
        <dbReference type="ChEBI" id="CHEBI:145989"/>
    </ligand>
</feature>
<evidence type="ECO:0000256" key="2">
    <source>
        <dbReference type="ARBA" id="ARBA00009948"/>
    </source>
</evidence>
<feature type="binding site" evidence="7">
    <location>
        <position position="153"/>
    </location>
    <ligand>
        <name>3-phosphoshikimate</name>
        <dbReference type="ChEBI" id="CHEBI:145989"/>
    </ligand>
</feature>
<dbReference type="AlphaFoldDB" id="A0A1H7G6Y4"/>
<comment type="pathway">
    <text evidence="1 7">Metabolic intermediate biosynthesis; chorismate biosynthesis; chorismate from D-erythrose 4-phosphate and phosphoenolpyruvate: step 6/7.</text>
</comment>
<dbReference type="InterPro" id="IPR006264">
    <property type="entry name" value="EPSP_synthase"/>
</dbReference>
<feature type="binding site" evidence="7">
    <location>
        <position position="154"/>
    </location>
    <ligand>
        <name>3-phosphoshikimate</name>
        <dbReference type="ChEBI" id="CHEBI:145989"/>
    </ligand>
</feature>
<dbReference type="RefSeq" id="WP_093316249.1">
    <property type="nucleotide sequence ID" value="NZ_FOAF01000001.1"/>
</dbReference>
<dbReference type="PIRSF" id="PIRSF000505">
    <property type="entry name" value="EPSPS"/>
    <property type="match status" value="1"/>
</dbReference>
<feature type="binding site" evidence="7">
    <location>
        <position position="326"/>
    </location>
    <ligand>
        <name>3-phosphoshikimate</name>
        <dbReference type="ChEBI" id="CHEBI:145989"/>
    </ligand>
</feature>
<feature type="domain" description="Enolpyruvate transferase" evidence="8">
    <location>
        <begin position="11"/>
        <end position="408"/>
    </location>
</feature>
<evidence type="ECO:0000256" key="1">
    <source>
        <dbReference type="ARBA" id="ARBA00004811"/>
    </source>
</evidence>
<accession>A0A1H7G6Y4</accession>
<dbReference type="GO" id="GO:0009073">
    <property type="term" value="P:aromatic amino acid family biosynthetic process"/>
    <property type="evidence" value="ECO:0007669"/>
    <property type="project" value="UniProtKB-KW"/>
</dbReference>
<feature type="binding site" evidence="7">
    <location>
        <position position="30"/>
    </location>
    <ligand>
        <name>3-phosphoshikimate</name>
        <dbReference type="ChEBI" id="CHEBI:145989"/>
    </ligand>
</feature>
<dbReference type="PANTHER" id="PTHR21090:SF5">
    <property type="entry name" value="PENTAFUNCTIONAL AROM POLYPEPTIDE"/>
    <property type="match status" value="1"/>
</dbReference>
<feature type="binding site" evidence="7">
    <location>
        <position position="374"/>
    </location>
    <ligand>
        <name>phosphoenolpyruvate</name>
        <dbReference type="ChEBI" id="CHEBI:58702"/>
    </ligand>
</feature>
<dbReference type="InterPro" id="IPR001986">
    <property type="entry name" value="Enolpyruvate_Tfrase_dom"/>
</dbReference>
<evidence type="ECO:0000256" key="4">
    <source>
        <dbReference type="ARBA" id="ARBA00022679"/>
    </source>
</evidence>
<sequence>MNTRTLKLSYQGGKINDTVELTGSKSESNRALILSALSKGIIQIKNLSNADDTVTLCDVLKSIQESKANLTVDIGPAGTAMRFLTAYLSFVPGNFLLTGSERMKQRPIGILVNALRSIGASIKYTENDGYPPLNIDGGAQQTHDQLDIRGDVSSQYLSALLLIAPFLPLGLTLNITGDLTSKPYVTMTLQMLAEAGIQHTWDGNSISISHQEVKKTELHVEPDWSAASYWYAIIALSPIGSSLFLPGLKTNSLQGDSAIVDILANFGVVSTFENNGVKIEKSNNQGKQQTLFNFKECPDLAQTVIACCAVLGYNATFTGLETLKIKETDRIRALQNELAKFNVTLMEENESYHLNTDNKTTPDSIRIKTYEDHRMAMAFAPLAIHFNELVIEDPEVVGKSYPAFWTHLEQIGFTISNQ</sequence>
<comment type="subcellular location">
    <subcellularLocation>
        <location evidence="7">Cytoplasm</location>
    </subcellularLocation>
</comment>
<dbReference type="UniPathway" id="UPA00053">
    <property type="reaction ID" value="UER00089"/>
</dbReference>
<feature type="binding site" evidence="7">
    <location>
        <position position="155"/>
    </location>
    <ligand>
        <name>phosphoenolpyruvate</name>
        <dbReference type="ChEBI" id="CHEBI:58702"/>
    </ligand>
</feature>
<feature type="binding site" evidence="7">
    <location>
        <position position="399"/>
    </location>
    <ligand>
        <name>phosphoenolpyruvate</name>
        <dbReference type="ChEBI" id="CHEBI:58702"/>
    </ligand>
</feature>